<feature type="domain" description="Cyclic nucleotide-binding" evidence="3">
    <location>
        <begin position="88"/>
        <end position="172"/>
    </location>
</feature>
<name>A0AAW9RS33_9HYPH</name>
<gene>
    <name evidence="4" type="ORF">V3328_09595</name>
</gene>
<dbReference type="EMBL" id="JAZHOF010000003">
    <property type="protein sequence ID" value="MEJ8571725.1"/>
    <property type="molecule type" value="Genomic_DNA"/>
</dbReference>
<dbReference type="SUPFAM" id="SSF51206">
    <property type="entry name" value="cAMP-binding domain-like"/>
    <property type="match status" value="1"/>
</dbReference>
<comment type="caution">
    <text evidence="4">The sequence shown here is derived from an EMBL/GenBank/DDBJ whole genome shotgun (WGS) entry which is preliminary data.</text>
</comment>
<evidence type="ECO:0000313" key="5">
    <source>
        <dbReference type="Proteomes" id="UP001378188"/>
    </source>
</evidence>
<dbReference type="Proteomes" id="UP001378188">
    <property type="component" value="Unassembled WGS sequence"/>
</dbReference>
<dbReference type="GO" id="GO:0003700">
    <property type="term" value="F:DNA-binding transcription factor activity"/>
    <property type="evidence" value="ECO:0007669"/>
    <property type="project" value="TreeGrafter"/>
</dbReference>
<dbReference type="PANTHER" id="PTHR24567:SF68">
    <property type="entry name" value="DNA-BINDING TRANSCRIPTIONAL DUAL REGULATOR CRP"/>
    <property type="match status" value="1"/>
</dbReference>
<dbReference type="InterPro" id="IPR000595">
    <property type="entry name" value="cNMP-bd_dom"/>
</dbReference>
<feature type="transmembrane region" description="Helical" evidence="2">
    <location>
        <begin position="50"/>
        <end position="72"/>
    </location>
</feature>
<dbReference type="Gene3D" id="2.60.120.10">
    <property type="entry name" value="Jelly Rolls"/>
    <property type="match status" value="1"/>
</dbReference>
<evidence type="ECO:0000256" key="2">
    <source>
        <dbReference type="SAM" id="Phobius"/>
    </source>
</evidence>
<dbReference type="AlphaFoldDB" id="A0AAW9RS33"/>
<dbReference type="InterPro" id="IPR014710">
    <property type="entry name" value="RmlC-like_jellyroll"/>
</dbReference>
<dbReference type="InterPro" id="IPR050397">
    <property type="entry name" value="Env_Response_Regulators"/>
</dbReference>
<feature type="coiled-coil region" evidence="1">
    <location>
        <begin position="344"/>
        <end position="409"/>
    </location>
</feature>
<feature type="transmembrane region" description="Helical" evidence="2">
    <location>
        <begin position="6"/>
        <end position="22"/>
    </location>
</feature>
<feature type="coiled-coil region" evidence="1">
    <location>
        <begin position="440"/>
        <end position="467"/>
    </location>
</feature>
<dbReference type="SMART" id="SM00100">
    <property type="entry name" value="cNMP"/>
    <property type="match status" value="1"/>
</dbReference>
<keyword evidence="2" id="KW-0472">Membrane</keyword>
<protein>
    <submittedName>
        <fullName evidence="4">Cyclic nucleotide-binding domain-containing protein</fullName>
    </submittedName>
</protein>
<evidence type="ECO:0000259" key="3">
    <source>
        <dbReference type="PROSITE" id="PS50042"/>
    </source>
</evidence>
<keyword evidence="2" id="KW-0812">Transmembrane</keyword>
<dbReference type="PROSITE" id="PS50042">
    <property type="entry name" value="CNMP_BINDING_3"/>
    <property type="match status" value="1"/>
</dbReference>
<proteinExistence type="predicted"/>
<dbReference type="GO" id="GO:0005829">
    <property type="term" value="C:cytosol"/>
    <property type="evidence" value="ECO:0007669"/>
    <property type="project" value="TreeGrafter"/>
</dbReference>
<evidence type="ECO:0000256" key="1">
    <source>
        <dbReference type="SAM" id="Coils"/>
    </source>
</evidence>
<dbReference type="PROSITE" id="PS00889">
    <property type="entry name" value="CNMP_BINDING_2"/>
    <property type="match status" value="1"/>
</dbReference>
<keyword evidence="2" id="KW-1133">Transmembrane helix</keyword>
<dbReference type="PANTHER" id="PTHR24567">
    <property type="entry name" value="CRP FAMILY TRANSCRIPTIONAL REGULATORY PROTEIN"/>
    <property type="match status" value="1"/>
</dbReference>
<sequence>MSTGEIAGYLASALVFVTFYMKTMLPLRIVAIASNVAFITYALFEGLTPILILHATLLPLNSIRLAQILAFMRKVENAASSSFSMEPIFPLMQRRVFLADETIFNIGDRSDELYYVLEGRIWLPQIQREIAAGDFLGELAVFSETQRRTASAIARTNGVLMVLKRQAVFSALLQNPALGVHLLKLITLRMLENMGALDPLYADEGLAEEQPDGAALAKERRLRRAGIAAAFLFSIVATVVAIGPLIYSIATRNAALTTWMNVATAPIDGTIEHMALKPGDTVDASGKVADLTNHLIEPDEVIRARAQFSEAQANLQELDTHETRLLTLLEDWNQRTERYADAFRENLDLQIDSLTRRIELLEQRVEYARSSADRMRTLRSTGATTTREAEAAESELRDREALLAEWKTQLDEVRLRRRMASEGIYLQADGKEPEWSWRSRDELRLEIERTKQHKANAVAALQRASEDLSAANIAYEHNARAAVTVPAGARIWSSSMRDGVTFKVGGPLFSWIDCSKLLVDVPTNDLFATLAEPGQRALVILEGEDRLRDATILMSRAAPAKLGQSDLAVVARGHGRGTAQLILSLDASDLTATCPIGRAARVEFPDIGVLDLVRAYFSGL</sequence>
<dbReference type="CDD" id="cd00038">
    <property type="entry name" value="CAP_ED"/>
    <property type="match status" value="1"/>
</dbReference>
<reference evidence="4 5" key="1">
    <citation type="submission" date="2024-02" db="EMBL/GenBank/DDBJ databases">
        <title>Genome analysis and characterization of Microbaculum marinisediminis sp. nov., isolated from marine sediment.</title>
        <authorList>
            <person name="Du Z.-J."/>
            <person name="Ye Y.-Q."/>
            <person name="Zhang Z.-R."/>
            <person name="Yuan S.-M."/>
            <person name="Zhang X.-Y."/>
        </authorList>
    </citation>
    <scope>NUCLEOTIDE SEQUENCE [LARGE SCALE GENOMIC DNA]</scope>
    <source>
        <strain evidence="4 5">SDUM1044001</strain>
    </source>
</reference>
<keyword evidence="1" id="KW-0175">Coiled coil</keyword>
<dbReference type="InterPro" id="IPR018488">
    <property type="entry name" value="cNMP-bd_CS"/>
</dbReference>
<organism evidence="4 5">
    <name type="scientific">Microbaculum marinum</name>
    <dbReference type="NCBI Taxonomy" id="1764581"/>
    <lineage>
        <taxon>Bacteria</taxon>
        <taxon>Pseudomonadati</taxon>
        <taxon>Pseudomonadota</taxon>
        <taxon>Alphaproteobacteria</taxon>
        <taxon>Hyphomicrobiales</taxon>
        <taxon>Tepidamorphaceae</taxon>
        <taxon>Microbaculum</taxon>
    </lineage>
</organism>
<accession>A0AAW9RS33</accession>
<dbReference type="RefSeq" id="WP_340329418.1">
    <property type="nucleotide sequence ID" value="NZ_JAZHOF010000003.1"/>
</dbReference>
<dbReference type="Pfam" id="PF00027">
    <property type="entry name" value="cNMP_binding"/>
    <property type="match status" value="1"/>
</dbReference>
<dbReference type="InterPro" id="IPR018490">
    <property type="entry name" value="cNMP-bd_dom_sf"/>
</dbReference>
<evidence type="ECO:0000313" key="4">
    <source>
        <dbReference type="EMBL" id="MEJ8571725.1"/>
    </source>
</evidence>
<keyword evidence="5" id="KW-1185">Reference proteome</keyword>
<feature type="transmembrane region" description="Helical" evidence="2">
    <location>
        <begin position="225"/>
        <end position="247"/>
    </location>
</feature>